<proteinExistence type="predicted"/>
<protein>
    <submittedName>
        <fullName evidence="1">Uncharacterized protein</fullName>
    </submittedName>
</protein>
<dbReference type="EMBL" id="JAINVV010000005">
    <property type="protein sequence ID" value="MBY8823207.1"/>
    <property type="molecule type" value="Genomic_DNA"/>
</dbReference>
<gene>
    <name evidence="1" type="ORF">K7G82_12955</name>
</gene>
<sequence>MASTASNRAARRPTLIEMARAAAADPGAREAATSALAIFHGHCSQPMPRIPGCDTWLRLAIRIHRGMSAEQAAAREYAYRWHLFLRAWHNHGESRSRSRFIHGVMCYSPPHLLGQ</sequence>
<accession>A0ABS7PPG4</accession>
<reference evidence="1 2" key="1">
    <citation type="submission" date="2021-08" db="EMBL/GenBank/DDBJ databases">
        <authorList>
            <person name="Tuo L."/>
        </authorList>
    </citation>
    <scope>NUCLEOTIDE SEQUENCE [LARGE SCALE GENOMIC DNA]</scope>
    <source>
        <strain evidence="1 2">JCM 31229</strain>
    </source>
</reference>
<evidence type="ECO:0000313" key="1">
    <source>
        <dbReference type="EMBL" id="MBY8823207.1"/>
    </source>
</evidence>
<dbReference type="Proteomes" id="UP000706039">
    <property type="component" value="Unassembled WGS sequence"/>
</dbReference>
<comment type="caution">
    <text evidence="1">The sequence shown here is derived from an EMBL/GenBank/DDBJ whole genome shotgun (WGS) entry which is preliminary data.</text>
</comment>
<keyword evidence="2" id="KW-1185">Reference proteome</keyword>
<evidence type="ECO:0000313" key="2">
    <source>
        <dbReference type="Proteomes" id="UP000706039"/>
    </source>
</evidence>
<organism evidence="1 2">
    <name type="scientific">Sphingomonas colocasiae</name>
    <dbReference type="NCBI Taxonomy" id="1848973"/>
    <lineage>
        <taxon>Bacteria</taxon>
        <taxon>Pseudomonadati</taxon>
        <taxon>Pseudomonadota</taxon>
        <taxon>Alphaproteobacteria</taxon>
        <taxon>Sphingomonadales</taxon>
        <taxon>Sphingomonadaceae</taxon>
        <taxon>Sphingomonas</taxon>
    </lineage>
</organism>
<dbReference type="RefSeq" id="WP_222990325.1">
    <property type="nucleotide sequence ID" value="NZ_JAINVV010000005.1"/>
</dbReference>
<name>A0ABS7PPG4_9SPHN</name>